<dbReference type="InterPro" id="IPR050486">
    <property type="entry name" value="Mannose-1P_guanyltransferase"/>
</dbReference>
<dbReference type="Proteomes" id="UP000006903">
    <property type="component" value="Chromosome"/>
</dbReference>
<dbReference type="InterPro" id="IPR056729">
    <property type="entry name" value="GMPPB_C"/>
</dbReference>
<dbReference type="GeneID" id="7170431"/>
<evidence type="ECO:0000256" key="2">
    <source>
        <dbReference type="ARBA" id="ARBA00022679"/>
    </source>
</evidence>
<dbReference type="HOGENOM" id="CLU_029499_0_2_2"/>
<dbReference type="SUPFAM" id="SSF53448">
    <property type="entry name" value="Nucleotide-diphospho-sugar transferases"/>
    <property type="match status" value="1"/>
</dbReference>
<dbReference type="CDD" id="cd04181">
    <property type="entry name" value="NTP_transferase"/>
    <property type="match status" value="1"/>
</dbReference>
<gene>
    <name evidence="5" type="ordered locus">DKAM_0111</name>
</gene>
<organism evidence="5 6">
    <name type="scientific">Desulfurococcus amylolyticus (strain DSM 18924 / JCM 16383 / VKM B-2413 / 1221n)</name>
    <name type="common">Desulfurococcus kamchatkensis</name>
    <dbReference type="NCBI Taxonomy" id="490899"/>
    <lineage>
        <taxon>Archaea</taxon>
        <taxon>Thermoproteota</taxon>
        <taxon>Thermoprotei</taxon>
        <taxon>Desulfurococcales</taxon>
        <taxon>Desulfurococcaceae</taxon>
        <taxon>Desulfurococcus</taxon>
    </lineage>
</organism>
<dbReference type="PROSITE" id="PS00101">
    <property type="entry name" value="HEXAPEP_TRANSFERASES"/>
    <property type="match status" value="1"/>
</dbReference>
<dbReference type="InterPro" id="IPR011004">
    <property type="entry name" value="Trimer_LpxA-like_sf"/>
</dbReference>
<sequence>MKAVVLAGGLGTRLYPLTKITPKPMIPLAGKPILEYITEWLHKHGVKDIIIVARYLGDQILAYFKDHSYVRAMLLDSKDTADAIRLLDGILEESFIVTMGDTLCNIVYREIYESHESSNAVATIALKQVENPLPYGIVYLNEQGDIQLFIEKPLSIEVYLLNIAYYRRKSLSAYENLINTGIYVLSQHILEILEKNPGLLDFGRHVFPYLIENGYKVKGYILKHNVYWNDVGRLETYRNVAWDLLDGEIAGFEPGAPKISPGIYMHESSLVKGEVHPPVYIGRNVVIEDDTVIGPYVILEDNVKVEHGSIIRESIIWHNTIIRRGSKIYDTIIMNNVEVAENTRMMASVIGTGNHVRGDISKKNIEPVEVTPPYA</sequence>
<dbReference type="InterPro" id="IPR018357">
    <property type="entry name" value="Hexapep_transf_CS"/>
</dbReference>
<dbReference type="RefSeq" id="WP_012607782.1">
    <property type="nucleotide sequence ID" value="NC_011766.1"/>
</dbReference>
<dbReference type="eggNOG" id="arCOG00666">
    <property type="taxonomic scope" value="Archaea"/>
</dbReference>
<dbReference type="KEGG" id="dka:DKAM_0111"/>
<evidence type="ECO:0000259" key="3">
    <source>
        <dbReference type="Pfam" id="PF00483"/>
    </source>
</evidence>
<dbReference type="Pfam" id="PF00483">
    <property type="entry name" value="NTP_transferase"/>
    <property type="match status" value="1"/>
</dbReference>
<dbReference type="Gene3D" id="2.160.10.10">
    <property type="entry name" value="Hexapeptide repeat proteins"/>
    <property type="match status" value="1"/>
</dbReference>
<protein>
    <submittedName>
        <fullName evidence="5">Nucleotidyl transferase</fullName>
    </submittedName>
</protein>
<dbReference type="Pfam" id="PF25087">
    <property type="entry name" value="GMPPB_C"/>
    <property type="match status" value="1"/>
</dbReference>
<proteinExistence type="inferred from homology"/>
<dbReference type="AlphaFoldDB" id="B8D2S1"/>
<comment type="similarity">
    <text evidence="1">Belongs to the transferase hexapeptide repeat family.</text>
</comment>
<dbReference type="STRING" id="490899.DKAM_0111"/>
<feature type="domain" description="Mannose-1-phosphate guanyltransferase C-terminal" evidence="4">
    <location>
        <begin position="276"/>
        <end position="358"/>
    </location>
</feature>
<name>B8D2S1_DESA1</name>
<dbReference type="Gene3D" id="3.90.550.10">
    <property type="entry name" value="Spore Coat Polysaccharide Biosynthesis Protein SpsA, Chain A"/>
    <property type="match status" value="1"/>
</dbReference>
<evidence type="ECO:0000259" key="4">
    <source>
        <dbReference type="Pfam" id="PF25087"/>
    </source>
</evidence>
<evidence type="ECO:0000256" key="1">
    <source>
        <dbReference type="ARBA" id="ARBA00007274"/>
    </source>
</evidence>
<feature type="domain" description="Nucleotidyl transferase" evidence="3">
    <location>
        <begin position="2"/>
        <end position="244"/>
    </location>
</feature>
<evidence type="ECO:0000313" key="6">
    <source>
        <dbReference type="Proteomes" id="UP000006903"/>
    </source>
</evidence>
<keyword evidence="2 5" id="KW-0808">Transferase</keyword>
<evidence type="ECO:0000313" key="5">
    <source>
        <dbReference type="EMBL" id="ACL10440.1"/>
    </source>
</evidence>
<dbReference type="GO" id="GO:0016740">
    <property type="term" value="F:transferase activity"/>
    <property type="evidence" value="ECO:0007669"/>
    <property type="project" value="UniProtKB-KW"/>
</dbReference>
<dbReference type="InterPro" id="IPR029044">
    <property type="entry name" value="Nucleotide-diphossugar_trans"/>
</dbReference>
<dbReference type="InterPro" id="IPR005835">
    <property type="entry name" value="NTP_transferase_dom"/>
</dbReference>
<reference evidence="5 6" key="1">
    <citation type="journal article" date="2009" name="J. Bacteriol.">
        <title>Complete genome sequence of the anaerobic, protein-degrading hyperthermophilic crenarchaeon Desulfurococcus kamchatkensis.</title>
        <authorList>
            <person name="Ravin N.V."/>
            <person name="Mardanov A.V."/>
            <person name="Beletsky A.V."/>
            <person name="Kublanov I.V."/>
            <person name="Kolganova T.V."/>
            <person name="Lebedinsky A.V."/>
            <person name="Chernyh N.A."/>
            <person name="Bonch-Osmolovskaya E.A."/>
            <person name="Skryabin K.G."/>
        </authorList>
    </citation>
    <scope>NUCLEOTIDE SEQUENCE [LARGE SCALE GENOMIC DNA]</scope>
    <source>
        <strain evidence="6">DSM 18924 / JCM 16383 / VKM B-2413 / 1221n</strain>
    </source>
</reference>
<dbReference type="SUPFAM" id="SSF51161">
    <property type="entry name" value="Trimeric LpxA-like enzymes"/>
    <property type="match status" value="1"/>
</dbReference>
<dbReference type="PANTHER" id="PTHR22572">
    <property type="entry name" value="SUGAR-1-PHOSPHATE GUANYL TRANSFERASE"/>
    <property type="match status" value="1"/>
</dbReference>
<accession>B8D2S1</accession>
<dbReference type="EMBL" id="CP001140">
    <property type="protein sequence ID" value="ACL10440.1"/>
    <property type="molecule type" value="Genomic_DNA"/>
</dbReference>